<dbReference type="SUPFAM" id="SSF53822">
    <property type="entry name" value="Periplasmic binding protein-like I"/>
    <property type="match status" value="1"/>
</dbReference>
<dbReference type="Pfam" id="PF00356">
    <property type="entry name" value="LacI"/>
    <property type="match status" value="1"/>
</dbReference>
<dbReference type="Gene3D" id="1.10.260.40">
    <property type="entry name" value="lambda repressor-like DNA-binding domains"/>
    <property type="match status" value="1"/>
</dbReference>
<dbReference type="InterPro" id="IPR046335">
    <property type="entry name" value="LacI/GalR-like_sensor"/>
</dbReference>
<keyword evidence="2 5" id="KW-0238">DNA-binding</keyword>
<name>A0ABP4LPZ7_9ACTN</name>
<dbReference type="PROSITE" id="PS50932">
    <property type="entry name" value="HTH_LACI_2"/>
    <property type="match status" value="1"/>
</dbReference>
<dbReference type="CDD" id="cd06267">
    <property type="entry name" value="PBP1_LacI_sugar_binding-like"/>
    <property type="match status" value="1"/>
</dbReference>
<dbReference type="InterPro" id="IPR028082">
    <property type="entry name" value="Peripla_BP_I"/>
</dbReference>
<evidence type="ECO:0000313" key="5">
    <source>
        <dbReference type="EMBL" id="GAA1527558.1"/>
    </source>
</evidence>
<protein>
    <submittedName>
        <fullName evidence="5">LacI family DNA-binding transcriptional regulator</fullName>
    </submittedName>
</protein>
<feature type="domain" description="HTH lacI-type" evidence="4">
    <location>
        <begin position="5"/>
        <end position="59"/>
    </location>
</feature>
<reference evidence="6" key="1">
    <citation type="journal article" date="2019" name="Int. J. Syst. Evol. Microbiol.">
        <title>The Global Catalogue of Microorganisms (GCM) 10K type strain sequencing project: providing services to taxonomists for standard genome sequencing and annotation.</title>
        <authorList>
            <consortium name="The Broad Institute Genomics Platform"/>
            <consortium name="The Broad Institute Genome Sequencing Center for Infectious Disease"/>
            <person name="Wu L."/>
            <person name="Ma J."/>
        </authorList>
    </citation>
    <scope>NUCLEOTIDE SEQUENCE [LARGE SCALE GENOMIC DNA]</scope>
    <source>
        <strain evidence="6">JCM 15933</strain>
    </source>
</reference>
<dbReference type="Proteomes" id="UP001501470">
    <property type="component" value="Unassembled WGS sequence"/>
</dbReference>
<dbReference type="SMART" id="SM00354">
    <property type="entry name" value="HTH_LACI"/>
    <property type="match status" value="1"/>
</dbReference>
<dbReference type="EMBL" id="BAAAQD010000010">
    <property type="protein sequence ID" value="GAA1527558.1"/>
    <property type="molecule type" value="Genomic_DNA"/>
</dbReference>
<dbReference type="InterPro" id="IPR010982">
    <property type="entry name" value="Lambda_DNA-bd_dom_sf"/>
</dbReference>
<dbReference type="CDD" id="cd01392">
    <property type="entry name" value="HTH_LacI"/>
    <property type="match status" value="1"/>
</dbReference>
<dbReference type="PANTHER" id="PTHR30146">
    <property type="entry name" value="LACI-RELATED TRANSCRIPTIONAL REPRESSOR"/>
    <property type="match status" value="1"/>
</dbReference>
<dbReference type="InterPro" id="IPR000843">
    <property type="entry name" value="HTH_LacI"/>
</dbReference>
<dbReference type="Pfam" id="PF13377">
    <property type="entry name" value="Peripla_BP_3"/>
    <property type="match status" value="1"/>
</dbReference>
<dbReference type="Gene3D" id="3.40.50.2300">
    <property type="match status" value="2"/>
</dbReference>
<gene>
    <name evidence="5" type="ORF">GCM10009827_050750</name>
</gene>
<comment type="caution">
    <text evidence="5">The sequence shown here is derived from an EMBL/GenBank/DDBJ whole genome shotgun (WGS) entry which is preliminary data.</text>
</comment>
<sequence>MTRRPTINDIAEAAGVSIGAVSFALNDRPGVSARTRERILAIAAEMGWQPSAAARGLSVSRAEAIGLVVARDAATLGVEPFYMKFIAGLETELSATGTALVLQVVADHDRAIEALRGLWAARRIDATILTDLWADDTRIAALSSMGLPAVLVGHPRPGSSIPAVWSDDAAALTEALAYLAAIGHRRIARVAGLAALEHTRIRTLAFRAAATRHRLESAEVIDTDYTWEAGAWATEQLLTSARPPTAITYDNDIMATAGLHVARKLGLDVPGNLSIIAGDDSQLCEMAYPALSALARDVLAYGANAARTLLAHLDGAPATDFQDTTPRLLLRDSCSPVAPQ</sequence>
<keyword evidence="3" id="KW-0804">Transcription</keyword>
<keyword evidence="1" id="KW-0805">Transcription regulation</keyword>
<evidence type="ECO:0000256" key="1">
    <source>
        <dbReference type="ARBA" id="ARBA00023015"/>
    </source>
</evidence>
<dbReference type="PANTHER" id="PTHR30146:SF155">
    <property type="entry name" value="ALANINE RACEMASE"/>
    <property type="match status" value="1"/>
</dbReference>
<evidence type="ECO:0000313" key="6">
    <source>
        <dbReference type="Proteomes" id="UP001501470"/>
    </source>
</evidence>
<accession>A0ABP4LPZ7</accession>
<organism evidence="5 6">
    <name type="scientific">Dactylosporangium maewongense</name>
    <dbReference type="NCBI Taxonomy" id="634393"/>
    <lineage>
        <taxon>Bacteria</taxon>
        <taxon>Bacillati</taxon>
        <taxon>Actinomycetota</taxon>
        <taxon>Actinomycetes</taxon>
        <taxon>Micromonosporales</taxon>
        <taxon>Micromonosporaceae</taxon>
        <taxon>Dactylosporangium</taxon>
    </lineage>
</organism>
<evidence type="ECO:0000256" key="2">
    <source>
        <dbReference type="ARBA" id="ARBA00023125"/>
    </source>
</evidence>
<proteinExistence type="predicted"/>
<dbReference type="GO" id="GO:0003677">
    <property type="term" value="F:DNA binding"/>
    <property type="evidence" value="ECO:0007669"/>
    <property type="project" value="UniProtKB-KW"/>
</dbReference>
<dbReference type="SUPFAM" id="SSF47413">
    <property type="entry name" value="lambda repressor-like DNA-binding domains"/>
    <property type="match status" value="1"/>
</dbReference>
<keyword evidence="6" id="KW-1185">Reference proteome</keyword>
<evidence type="ECO:0000259" key="4">
    <source>
        <dbReference type="PROSITE" id="PS50932"/>
    </source>
</evidence>
<dbReference type="PROSITE" id="PS00356">
    <property type="entry name" value="HTH_LACI_1"/>
    <property type="match status" value="1"/>
</dbReference>
<evidence type="ECO:0000256" key="3">
    <source>
        <dbReference type="ARBA" id="ARBA00023163"/>
    </source>
</evidence>